<dbReference type="SUPFAM" id="SSF46934">
    <property type="entry name" value="UBA-like"/>
    <property type="match status" value="1"/>
</dbReference>
<dbReference type="EnsemblMetazoa" id="CJA27750.1">
    <property type="protein sequence ID" value="CJA27750.1"/>
    <property type="gene ID" value="WBGene00183323"/>
</dbReference>
<organism evidence="2 3">
    <name type="scientific">Caenorhabditis japonica</name>
    <dbReference type="NCBI Taxonomy" id="281687"/>
    <lineage>
        <taxon>Eukaryota</taxon>
        <taxon>Metazoa</taxon>
        <taxon>Ecdysozoa</taxon>
        <taxon>Nematoda</taxon>
        <taxon>Chromadorea</taxon>
        <taxon>Rhabditida</taxon>
        <taxon>Rhabditina</taxon>
        <taxon>Rhabditomorpha</taxon>
        <taxon>Rhabditoidea</taxon>
        <taxon>Rhabditidae</taxon>
        <taxon>Peloderinae</taxon>
        <taxon>Caenorhabditis</taxon>
    </lineage>
</organism>
<sequence>MAAIIGEFIKTIEPFFEVNNGDFSAMKAADSKKATILMHLDEKLVEKTLVELNSLVPILLNLNKNAPQSYTPQDQRNRLFETWKMPDGVKLYGMLRKLSRMLSWEHELIQTLKPTIRTAATQTDGDALSDQLGGDSHLDAEVLPPWDEKEEKVKENEKEECKDARWKAAGVSQEEHDFWLKNKSLQDIVSKSHHLVKELLNSMGKQINLPTMRRPRPRDPAQLPMAATACISMIFNSIYKDLKWEPPGAANSSMAYGRYIELLTQLNFSLFENNTNARCTNPALAQFFYTSGCHKAFFELFTDKIIPFLGDDMPAGVEQTMEEWCRLAVKLTDRNSIVSGDQLMHRRDRSLPEFDTNKYLKLVCRDMFNVYKQFFEKMAQMPDFELKSLKKVCENAFAVFKEVAKNLVEETELAAAAAAASAASAAASAVPAASSAADAPPEDWAPGVPFRQVASNSEAPPAAPPPPPAVAAHPQEDQIVMMMDLGFSREIVTYAVENTRSVDEAANYLLAHGHEVNFGLKIFQNCYRVIHEMAKIASIF</sequence>
<accession>A0A8R1I7N6</accession>
<evidence type="ECO:0000313" key="2">
    <source>
        <dbReference type="EnsemblMetazoa" id="CJA27750.1"/>
    </source>
</evidence>
<name>A0A8R1I7N6_CAEJA</name>
<protein>
    <submittedName>
        <fullName evidence="2">UBA domain-containing protein</fullName>
    </submittedName>
</protein>
<dbReference type="AlphaFoldDB" id="A0A8R1I7N6"/>
<keyword evidence="3" id="KW-1185">Reference proteome</keyword>
<dbReference type="InterPro" id="IPR009060">
    <property type="entry name" value="UBA-like_sf"/>
</dbReference>
<reference evidence="3" key="1">
    <citation type="submission" date="2010-08" db="EMBL/GenBank/DDBJ databases">
        <authorList>
            <consortium name="Caenorhabditis japonica Sequencing Consortium"/>
            <person name="Wilson R.K."/>
        </authorList>
    </citation>
    <scope>NUCLEOTIDE SEQUENCE [LARGE SCALE GENOMIC DNA]</scope>
    <source>
        <strain evidence="3">DF5081</strain>
    </source>
</reference>
<feature type="domain" description="UBA" evidence="1">
    <location>
        <begin position="473"/>
        <end position="512"/>
    </location>
</feature>
<dbReference type="Gene3D" id="1.10.8.10">
    <property type="entry name" value="DNA helicase RuvA subunit, C-terminal domain"/>
    <property type="match status" value="1"/>
</dbReference>
<proteinExistence type="predicted"/>
<dbReference type="PROSITE" id="PS50030">
    <property type="entry name" value="UBA"/>
    <property type="match status" value="1"/>
</dbReference>
<evidence type="ECO:0000313" key="3">
    <source>
        <dbReference type="Proteomes" id="UP000005237"/>
    </source>
</evidence>
<dbReference type="Proteomes" id="UP000005237">
    <property type="component" value="Unassembled WGS sequence"/>
</dbReference>
<evidence type="ECO:0000259" key="1">
    <source>
        <dbReference type="PROSITE" id="PS50030"/>
    </source>
</evidence>
<dbReference type="InterPro" id="IPR015940">
    <property type="entry name" value="UBA"/>
</dbReference>
<reference evidence="2" key="2">
    <citation type="submission" date="2022-06" db="UniProtKB">
        <authorList>
            <consortium name="EnsemblMetazoa"/>
        </authorList>
    </citation>
    <scope>IDENTIFICATION</scope>
    <source>
        <strain evidence="2">DF5081</strain>
    </source>
</reference>